<accession>A0AAV4A7Z6</accession>
<sequence length="143" mass="15946">MVSAYSLLKKQLKTKQCLIHQNQPSLASTLYYIEVPRYYIWNNKSWKRRRRGTQVEDVEQEPIVHASDPHLPSTVTIAGSAHTASCTANSTGVFLDLSDPSTLPQLTSEEQGVIAELFGNQDSDIEDIKDPVPIRNNSGFTCP</sequence>
<protein>
    <submittedName>
        <fullName evidence="1">Uncharacterized protein</fullName>
    </submittedName>
</protein>
<dbReference type="Proteomes" id="UP000735302">
    <property type="component" value="Unassembled WGS sequence"/>
</dbReference>
<reference evidence="1 2" key="1">
    <citation type="journal article" date="2021" name="Elife">
        <title>Chloroplast acquisition without the gene transfer in kleptoplastic sea slugs, Plakobranchus ocellatus.</title>
        <authorList>
            <person name="Maeda T."/>
            <person name="Takahashi S."/>
            <person name="Yoshida T."/>
            <person name="Shimamura S."/>
            <person name="Takaki Y."/>
            <person name="Nagai Y."/>
            <person name="Toyoda A."/>
            <person name="Suzuki Y."/>
            <person name="Arimoto A."/>
            <person name="Ishii H."/>
            <person name="Satoh N."/>
            <person name="Nishiyama T."/>
            <person name="Hasebe M."/>
            <person name="Maruyama T."/>
            <person name="Minagawa J."/>
            <person name="Obokata J."/>
            <person name="Shigenobu S."/>
        </authorList>
    </citation>
    <scope>NUCLEOTIDE SEQUENCE [LARGE SCALE GENOMIC DNA]</scope>
</reference>
<dbReference type="EMBL" id="BLXT01003657">
    <property type="protein sequence ID" value="GFO02853.1"/>
    <property type="molecule type" value="Genomic_DNA"/>
</dbReference>
<organism evidence="1 2">
    <name type="scientific">Plakobranchus ocellatus</name>
    <dbReference type="NCBI Taxonomy" id="259542"/>
    <lineage>
        <taxon>Eukaryota</taxon>
        <taxon>Metazoa</taxon>
        <taxon>Spiralia</taxon>
        <taxon>Lophotrochozoa</taxon>
        <taxon>Mollusca</taxon>
        <taxon>Gastropoda</taxon>
        <taxon>Heterobranchia</taxon>
        <taxon>Euthyneura</taxon>
        <taxon>Panpulmonata</taxon>
        <taxon>Sacoglossa</taxon>
        <taxon>Placobranchoidea</taxon>
        <taxon>Plakobranchidae</taxon>
        <taxon>Plakobranchus</taxon>
    </lineage>
</organism>
<proteinExistence type="predicted"/>
<keyword evidence="2" id="KW-1185">Reference proteome</keyword>
<dbReference type="AlphaFoldDB" id="A0AAV4A7Z6"/>
<evidence type="ECO:0000313" key="1">
    <source>
        <dbReference type="EMBL" id="GFO02853.1"/>
    </source>
</evidence>
<gene>
    <name evidence="1" type="ORF">PoB_002935800</name>
</gene>
<evidence type="ECO:0000313" key="2">
    <source>
        <dbReference type="Proteomes" id="UP000735302"/>
    </source>
</evidence>
<name>A0AAV4A7Z6_9GAST</name>
<comment type="caution">
    <text evidence="1">The sequence shown here is derived from an EMBL/GenBank/DDBJ whole genome shotgun (WGS) entry which is preliminary data.</text>
</comment>